<evidence type="ECO:0000256" key="5">
    <source>
        <dbReference type="ARBA" id="ARBA00022989"/>
    </source>
</evidence>
<keyword evidence="9" id="KW-1185">Reference proteome</keyword>
<keyword evidence="8" id="KW-0282">Flagellum</keyword>
<organism evidence="8 9">
    <name type="scientific">Rariglobus hedericola</name>
    <dbReference type="NCBI Taxonomy" id="2597822"/>
    <lineage>
        <taxon>Bacteria</taxon>
        <taxon>Pseudomonadati</taxon>
        <taxon>Verrucomicrobiota</taxon>
        <taxon>Opitutia</taxon>
        <taxon>Opitutales</taxon>
        <taxon>Opitutaceae</taxon>
        <taxon>Rariglobus</taxon>
    </lineage>
</organism>
<dbReference type="GO" id="GO:0005886">
    <property type="term" value="C:plasma membrane"/>
    <property type="evidence" value="ECO:0007669"/>
    <property type="project" value="UniProtKB-SubCell"/>
</dbReference>
<keyword evidence="3" id="KW-1003">Cell membrane</keyword>
<evidence type="ECO:0000313" key="8">
    <source>
        <dbReference type="EMBL" id="TSJ78643.1"/>
    </source>
</evidence>
<keyword evidence="6 7" id="KW-0472">Membrane</keyword>
<protein>
    <submittedName>
        <fullName evidence="8">Flagellar biosynthetic protein FliR</fullName>
    </submittedName>
</protein>
<evidence type="ECO:0000256" key="4">
    <source>
        <dbReference type="ARBA" id="ARBA00022692"/>
    </source>
</evidence>
<dbReference type="OrthoDB" id="9807748at2"/>
<dbReference type="InterPro" id="IPR002010">
    <property type="entry name" value="T3SS_IM_R"/>
</dbReference>
<keyword evidence="5 7" id="KW-1133">Transmembrane helix</keyword>
<feature type="transmembrane region" description="Helical" evidence="7">
    <location>
        <begin position="213"/>
        <end position="234"/>
    </location>
</feature>
<sequence>MPIDLLFAWMMIFLRALGLILLFPTLAGRPLPVMLRSAIAVCLATLLYTLVPHVTAIPGALGGLIAASACEVALGLVMGWVGRLVFAAVEMGGRVISSEIGLTAIPGIDAPQPAQEPVATLLVTFAGMMFFIAGGHLGSLAAFARSFDFAPAGAAAFGIDAPERLVTATSRVLELGLRIAAPFIALNFLVTLAFAVLGRAVPRMQVFVLSYSLRSLAGFALLAGSGGLLTRYLWPEFYALPLRLLELLPAAVS</sequence>
<name>A0A556QPS1_9BACT</name>
<gene>
    <name evidence="8" type="ORF">FPL22_04885</name>
</gene>
<feature type="transmembrane region" description="Helical" evidence="7">
    <location>
        <begin position="33"/>
        <end position="51"/>
    </location>
</feature>
<feature type="transmembrane region" description="Helical" evidence="7">
    <location>
        <begin position="6"/>
        <end position="26"/>
    </location>
</feature>
<feature type="transmembrane region" description="Helical" evidence="7">
    <location>
        <begin position="121"/>
        <end position="144"/>
    </location>
</feature>
<dbReference type="PANTHER" id="PTHR30065">
    <property type="entry name" value="FLAGELLAR BIOSYNTHETIC PROTEIN FLIR"/>
    <property type="match status" value="1"/>
</dbReference>
<comment type="subcellular location">
    <subcellularLocation>
        <location evidence="1">Cell membrane</location>
        <topology evidence="1">Multi-pass membrane protein</topology>
    </subcellularLocation>
</comment>
<comment type="similarity">
    <text evidence="2">Belongs to the FliR/MopE/SpaR family.</text>
</comment>
<dbReference type="Pfam" id="PF01311">
    <property type="entry name" value="Bac_export_1"/>
    <property type="match status" value="1"/>
</dbReference>
<keyword evidence="4 7" id="KW-0812">Transmembrane</keyword>
<evidence type="ECO:0000256" key="7">
    <source>
        <dbReference type="SAM" id="Phobius"/>
    </source>
</evidence>
<feature type="transmembrane region" description="Helical" evidence="7">
    <location>
        <begin position="179"/>
        <end position="201"/>
    </location>
</feature>
<evidence type="ECO:0000256" key="3">
    <source>
        <dbReference type="ARBA" id="ARBA00022475"/>
    </source>
</evidence>
<evidence type="ECO:0000256" key="1">
    <source>
        <dbReference type="ARBA" id="ARBA00004651"/>
    </source>
</evidence>
<keyword evidence="8" id="KW-0966">Cell projection</keyword>
<dbReference type="Proteomes" id="UP000315648">
    <property type="component" value="Unassembled WGS sequence"/>
</dbReference>
<dbReference type="PRINTS" id="PR00953">
    <property type="entry name" value="TYPE3IMRPROT"/>
</dbReference>
<evidence type="ECO:0000313" key="9">
    <source>
        <dbReference type="Proteomes" id="UP000315648"/>
    </source>
</evidence>
<dbReference type="GO" id="GO:0006605">
    <property type="term" value="P:protein targeting"/>
    <property type="evidence" value="ECO:0007669"/>
    <property type="project" value="InterPro"/>
</dbReference>
<accession>A0A556QPS1</accession>
<comment type="caution">
    <text evidence="8">The sequence shown here is derived from an EMBL/GenBank/DDBJ whole genome shotgun (WGS) entry which is preliminary data.</text>
</comment>
<dbReference type="AlphaFoldDB" id="A0A556QPS1"/>
<feature type="transmembrane region" description="Helical" evidence="7">
    <location>
        <begin position="57"/>
        <end position="81"/>
    </location>
</feature>
<keyword evidence="8" id="KW-0969">Cilium</keyword>
<evidence type="ECO:0000256" key="2">
    <source>
        <dbReference type="ARBA" id="ARBA00009772"/>
    </source>
</evidence>
<reference evidence="8 9" key="1">
    <citation type="submission" date="2019-07" db="EMBL/GenBank/DDBJ databases">
        <title>Description of 53C-WASEF.</title>
        <authorList>
            <person name="Pitt A."/>
            <person name="Hahn M.W."/>
        </authorList>
    </citation>
    <scope>NUCLEOTIDE SEQUENCE [LARGE SCALE GENOMIC DNA]</scope>
    <source>
        <strain evidence="8 9">53C-WASEF</strain>
    </source>
</reference>
<dbReference type="PANTHER" id="PTHR30065:SF1">
    <property type="entry name" value="SURFACE PRESENTATION OF ANTIGENS PROTEIN SPAR"/>
    <property type="match status" value="1"/>
</dbReference>
<proteinExistence type="inferred from homology"/>
<evidence type="ECO:0000256" key="6">
    <source>
        <dbReference type="ARBA" id="ARBA00023136"/>
    </source>
</evidence>
<dbReference type="EMBL" id="VMBG01000001">
    <property type="protein sequence ID" value="TSJ78643.1"/>
    <property type="molecule type" value="Genomic_DNA"/>
</dbReference>